<accession>A0A828Z6Z5</accession>
<protein>
    <submittedName>
        <fullName evidence="1">Uncharacterized protein</fullName>
    </submittedName>
</protein>
<dbReference type="GeneID" id="61111614"/>
<organism evidence="1 2">
    <name type="scientific">Leptospira weilii str. 2006001853</name>
    <dbReference type="NCBI Taxonomy" id="1001589"/>
    <lineage>
        <taxon>Bacteria</taxon>
        <taxon>Pseudomonadati</taxon>
        <taxon>Spirochaetota</taxon>
        <taxon>Spirochaetia</taxon>
        <taxon>Leptospirales</taxon>
        <taxon>Leptospiraceae</taxon>
        <taxon>Leptospira</taxon>
    </lineage>
</organism>
<dbReference type="AlphaFoldDB" id="A0A828Z6Z5"/>
<name>A0A828Z6Z5_9LEPT</name>
<dbReference type="RefSeq" id="WP_004498019.1">
    <property type="nucleotide sequence ID" value="NZ_AFLV02000008.1"/>
</dbReference>
<gene>
    <name evidence="1" type="ORF">LEP1GSC036_0974</name>
</gene>
<reference evidence="1 2" key="1">
    <citation type="submission" date="2012-10" db="EMBL/GenBank/DDBJ databases">
        <authorList>
            <person name="Harkins D.M."/>
            <person name="Durkin A.S."/>
            <person name="Brinkac L.M."/>
            <person name="Haft D.H."/>
            <person name="Selengut J.D."/>
            <person name="Sanka R."/>
            <person name="DePew J."/>
            <person name="Purushe J."/>
            <person name="Whelen A.C."/>
            <person name="Vinetz J.M."/>
            <person name="Sutton G.G."/>
            <person name="Nierman W.C."/>
            <person name="Fouts D.E."/>
        </authorList>
    </citation>
    <scope>NUCLEOTIDE SEQUENCE [LARGE SCALE GENOMIC DNA]</scope>
    <source>
        <strain evidence="1 2">2006001853</strain>
    </source>
</reference>
<comment type="caution">
    <text evidence="1">The sequence shown here is derived from an EMBL/GenBank/DDBJ whole genome shotgun (WGS) entry which is preliminary data.</text>
</comment>
<dbReference type="EMBL" id="AFLV02000008">
    <property type="protein sequence ID" value="EKR66197.1"/>
    <property type="molecule type" value="Genomic_DNA"/>
</dbReference>
<evidence type="ECO:0000313" key="2">
    <source>
        <dbReference type="Proteomes" id="UP000001338"/>
    </source>
</evidence>
<dbReference type="Proteomes" id="UP000001338">
    <property type="component" value="Unassembled WGS sequence"/>
</dbReference>
<sequence length="333" mass="38479">MISNTEKPKGLKSGLEQVEENLKELNEKNLYIGEIQLQIKAGCYSLENSFEPKYSENETEFIFYTDMDDLKVSFNLFTLIQQNENFEFEIGFEALFISKLRSFGIHILNEEGIYVSKIAIISSHYLGENNFSYYEGVLKSIEIKNYIKNISGKNYNFDNGRERLEIGEGYFDYELGCQGHSSYIAVQIHGIEMNGLGSEFGYAINFVDLNISQVLRLRDKKLRELFASLENNELDRMLFSLLDSITELNSASGVGSVVSRINLLKLFSPTYREYSLDSWYKDYLSVSLETILNKLTDLFLSIESSKNEIRYCAIFLKHQSEILKKLKEILFLE</sequence>
<evidence type="ECO:0000313" key="1">
    <source>
        <dbReference type="EMBL" id="EKR66197.1"/>
    </source>
</evidence>
<proteinExistence type="predicted"/>